<dbReference type="SUPFAM" id="SSF52172">
    <property type="entry name" value="CheY-like"/>
    <property type="match status" value="1"/>
</dbReference>
<dbReference type="Pfam" id="PF00072">
    <property type="entry name" value="Response_reg"/>
    <property type="match status" value="1"/>
</dbReference>
<evidence type="ECO:0000313" key="3">
    <source>
        <dbReference type="EMBL" id="SDL66528.1"/>
    </source>
</evidence>
<dbReference type="AlphaFoldDB" id="A0A1G9LX31"/>
<evidence type="ECO:0000256" key="1">
    <source>
        <dbReference type="PROSITE-ProRule" id="PRU00169"/>
    </source>
</evidence>
<keyword evidence="1" id="KW-0597">Phosphoprotein</keyword>
<dbReference type="GO" id="GO:0000160">
    <property type="term" value="P:phosphorelay signal transduction system"/>
    <property type="evidence" value="ECO:0007669"/>
    <property type="project" value="InterPro"/>
</dbReference>
<dbReference type="OrthoDB" id="673128at2"/>
<dbReference type="EMBL" id="FNGV01000002">
    <property type="protein sequence ID" value="SDL66528.1"/>
    <property type="molecule type" value="Genomic_DNA"/>
</dbReference>
<reference evidence="3 4" key="1">
    <citation type="submission" date="2016-10" db="EMBL/GenBank/DDBJ databases">
        <authorList>
            <person name="de Groot N.N."/>
        </authorList>
    </citation>
    <scope>NUCLEOTIDE SEQUENCE [LARGE SCALE GENOMIC DNA]</scope>
    <source>
        <strain evidence="3 4">DSM 19886</strain>
    </source>
</reference>
<accession>A0A1G9LX31</accession>
<dbReference type="SMART" id="SM00448">
    <property type="entry name" value="REC"/>
    <property type="match status" value="1"/>
</dbReference>
<proteinExistence type="predicted"/>
<sequence>MKKVETVYIIDDDEIAIFCIKKSLKQIAFCDNLIIFNDGITALDHFVKLAKNNIKSSSIIFLDINMPEMSGWHFLEELKNISGNEAGKDGIYVMSSSLDVADIEKVHNNSLATKFLPKPVTSALLLDIF</sequence>
<protein>
    <submittedName>
        <fullName evidence="3">Response regulator receiver domain-containing protein</fullName>
    </submittedName>
</protein>
<feature type="modified residue" description="4-aspartylphosphate" evidence="1">
    <location>
        <position position="63"/>
    </location>
</feature>
<dbReference type="Gene3D" id="3.40.50.2300">
    <property type="match status" value="1"/>
</dbReference>
<dbReference type="InterPro" id="IPR001789">
    <property type="entry name" value="Sig_transdc_resp-reg_receiver"/>
</dbReference>
<organism evidence="3 4">
    <name type="scientific">Kriegella aquimaris</name>
    <dbReference type="NCBI Taxonomy" id="192904"/>
    <lineage>
        <taxon>Bacteria</taxon>
        <taxon>Pseudomonadati</taxon>
        <taxon>Bacteroidota</taxon>
        <taxon>Flavobacteriia</taxon>
        <taxon>Flavobacteriales</taxon>
        <taxon>Flavobacteriaceae</taxon>
        <taxon>Kriegella</taxon>
    </lineage>
</organism>
<dbReference type="RefSeq" id="WP_089886672.1">
    <property type="nucleotide sequence ID" value="NZ_FNGV01000002.1"/>
</dbReference>
<keyword evidence="4" id="KW-1185">Reference proteome</keyword>
<dbReference type="STRING" id="192904.SAMN04488514_102268"/>
<dbReference type="PANTHER" id="PTHR44520">
    <property type="entry name" value="RESPONSE REGULATOR RCP1-RELATED"/>
    <property type="match status" value="1"/>
</dbReference>
<dbReference type="PROSITE" id="PS50110">
    <property type="entry name" value="RESPONSE_REGULATORY"/>
    <property type="match status" value="1"/>
</dbReference>
<feature type="domain" description="Response regulatory" evidence="2">
    <location>
        <begin position="6"/>
        <end position="129"/>
    </location>
</feature>
<name>A0A1G9LX31_9FLAO</name>
<dbReference type="PANTHER" id="PTHR44520:SF2">
    <property type="entry name" value="RESPONSE REGULATOR RCP1"/>
    <property type="match status" value="1"/>
</dbReference>
<dbReference type="InterPro" id="IPR052893">
    <property type="entry name" value="TCS_response_regulator"/>
</dbReference>
<dbReference type="InterPro" id="IPR011006">
    <property type="entry name" value="CheY-like_superfamily"/>
</dbReference>
<evidence type="ECO:0000313" key="4">
    <source>
        <dbReference type="Proteomes" id="UP000199440"/>
    </source>
</evidence>
<dbReference type="Proteomes" id="UP000199440">
    <property type="component" value="Unassembled WGS sequence"/>
</dbReference>
<gene>
    <name evidence="3" type="ORF">SAMN04488514_102268</name>
</gene>
<evidence type="ECO:0000259" key="2">
    <source>
        <dbReference type="PROSITE" id="PS50110"/>
    </source>
</evidence>